<keyword evidence="2 3" id="KW-0067">ATP-binding</keyword>
<dbReference type="PANTHER" id="PTHR47972:SF16">
    <property type="entry name" value="KINESIN-LIKE PROTEIN"/>
    <property type="match status" value="1"/>
</dbReference>
<dbReference type="Pfam" id="PF00225">
    <property type="entry name" value="Kinesin"/>
    <property type="match status" value="1"/>
</dbReference>
<feature type="coiled-coil region" evidence="4">
    <location>
        <begin position="915"/>
        <end position="980"/>
    </location>
</feature>
<dbReference type="OrthoDB" id="3176171at2759"/>
<feature type="coiled-coil region" evidence="4">
    <location>
        <begin position="642"/>
        <end position="859"/>
    </location>
</feature>
<dbReference type="Gene3D" id="3.40.850.10">
    <property type="entry name" value="Kinesin motor domain"/>
    <property type="match status" value="1"/>
</dbReference>
<evidence type="ECO:0000313" key="8">
    <source>
        <dbReference type="Proteomes" id="UP001165065"/>
    </source>
</evidence>
<feature type="compositionally biased region" description="Low complexity" evidence="5">
    <location>
        <begin position="1500"/>
        <end position="1517"/>
    </location>
</feature>
<dbReference type="GO" id="GO:0005524">
    <property type="term" value="F:ATP binding"/>
    <property type="evidence" value="ECO:0007669"/>
    <property type="project" value="UniProtKB-UniRule"/>
</dbReference>
<keyword evidence="1 3" id="KW-0547">Nucleotide-binding</keyword>
<feature type="compositionally biased region" description="Basic and acidic residues" evidence="5">
    <location>
        <begin position="1068"/>
        <end position="1080"/>
    </location>
</feature>
<dbReference type="InterPro" id="IPR027417">
    <property type="entry name" value="P-loop_NTPase"/>
</dbReference>
<feature type="region of interest" description="Disordered" evidence="5">
    <location>
        <begin position="1485"/>
        <end position="1570"/>
    </location>
</feature>
<dbReference type="GO" id="GO:0007018">
    <property type="term" value="P:microtubule-based movement"/>
    <property type="evidence" value="ECO:0007669"/>
    <property type="project" value="InterPro"/>
</dbReference>
<sequence length="2057" mass="230287">MTIGGVGSVEPSKGKAKTKTTVPSAGGRILNRRQSRENGAPSLVEASNSNKISFVPLSLAESTVKQVQEDYVNTSLRHSQATEQLLITHAAVEKHYQELITETKQQAVQVIDAHKLTIHLERVQFKDFKSKTEAVIAGLQEEILQKQRDIQELETRFVKNKFESAVEHHHMKDEQDDLRKKLVGEKLMHGADHAQEEDIISSQSAQIRELEESIKTFREKVSGLEDQLGERTGSLQNLTKDYNTSKVEWMAKSTLLTNQLKSKSTTIAEKEGILSELGIMLTNKDHTLAEKESAMKNLGVDLSLASKTIEEKEKVLKEFGERLNDQNVSLEEKAALIEERENKIALLTEGQEAANRSIVEKQRQLDELNAAMRQDRDAHNAAKDHFEASIEEMKQNVYEASEEANDIKRQLDVARANGEELTELQAKYDECIHSSSIAESQLYAAQTNLETLSSTKEELEAKLKSAERELKTAERRGKKDKAAKAAAQAVSLLQVASIERAESEAGEKGRQLEEAEKNLANIKQQMESCKRDLEGRLDKTSAGYLETKQVLKELKGQFEETSAFADEKKRELEAAEAKSAEIDSKLHERACTAEKYADALRGKLEKLLEKGEEDSQEFARISEEAREALSNADFLRTQLDMVGKKEDEIQAAKDEAEANAEDLKRVVNELREQVDNGELQKVEEALRKEKERVASFEGKLNGFRAKEEENLVMFNKLQKELERREVEHRKALVKVAEEETAGLDKIRGELADAQKEAENVRGELESEARELSEKVVEISKQFLDNKDEGIIARKSFEKKVKQMLKEIEAGKEKGQELANQLSELDENNNQVIKKLEDQLLKARKERSEAMSLKDKAESRLKQVEWLRSEELKKYGFTGKRVRKKKGARAKIGASSSAVSQGGRLVGKGGGKAGELDALKKQNDALKKQNDALKKALRKAQIDSGKVVAGTVEEEEKVVTKKSKKEMVDEAKIRYTDAKAETAGIDAQRKEVKSEIKEWLADFEQREGRAAGSSDKEEILDKYKALKELEGQVKELKEEEKSLKEKVKALKELPDDDDVGDVGDGGGRGGDRGDGDDKNAFNEEAAQGASAAAEAAKAFTQRIKALTAENKDLKTQIAALEAERVEKNEKLKEEKEMREKEAKKFEEREAKLQERIADIQENGDAALKHDIELGEKRANEFRDQMLAAQTSGKQAELKMKDLEERAKRAEEELKEMVNNRPSSSSDEVNELRKKVEKLQKEVKLKAKASIAGWEKLAEVEEECDRKLDEVREEGVREGAERGKLKLQLQQDQIKRQSNDIDFLKERVETEKEKAKKLREDLFTAQLAGAEGKRDLENELEELKKKVAEEAASVGVAKELHSPRDGGEKSNGGGKEKGDGKDEVELPKVLYHDAPITGSKIDGVIEAMREAVKEGTALWKARKKSECFTVYKNVCSMAIKTLPRTLPQMKRLLTAFTAAKKQEPRAGAVTLRKCIDAFINEQKVAVATRGAGDANRDEEVSSKPSATTPSKSAASATSSNDPKMQKKLKQLEAQVKKDQQQMDRLKEKLRKAEEDAKAAGSSSGDTAKATKRVQDVLEKKHKKAMDEAIKKHTSEVLTIERKMKKATEELTVSKEELDTLKKEMKSLEKKSGNLKSIEKELEAVKKVAAEVDELRSKVSEDNQVIEKLGKDYSEEKRLRKKYFNEIEDMKGKIRVYARCRPFNKLEKEQGSSQCVKFVDDTSLEVEGPRGLKDYSYDGVFSPSQSQEEVYEDTSHLITSAIDGYNVCLFAYGQTGSGKTWTMTGDVSSKVNQGITPRAMKQLFEEINELHEKGVAEIKVSTYFVELYNDQLVDLYFRLDHKKNEKPPKLEIKMDAKKTVVIKNAIIKDAADFAGLNQLFDLGNKQRHVGATRMNAGSSRSHSIFSILIESKDLNTGNVSLGKLTLVDLAGSERADKTGATGERLHEATSINTSLSALGDVISALCRQDKFIPYRNNKLTQVLQDGLGGNAKTLMFVNISPADYNASETMSSLDYASRVKQIKNSATKAHEGEEVARLRDIIKRLKGGETVDDDEINRVE</sequence>
<dbReference type="EMBL" id="BRYA01000137">
    <property type="protein sequence ID" value="GMI40848.1"/>
    <property type="molecule type" value="Genomic_DNA"/>
</dbReference>
<dbReference type="InterPro" id="IPR027640">
    <property type="entry name" value="Kinesin-like_fam"/>
</dbReference>
<feature type="binding site" evidence="3">
    <location>
        <begin position="1770"/>
        <end position="1777"/>
    </location>
    <ligand>
        <name>ATP</name>
        <dbReference type="ChEBI" id="CHEBI:30616"/>
    </ligand>
</feature>
<keyword evidence="8" id="KW-1185">Reference proteome</keyword>
<dbReference type="PROSITE" id="PS00411">
    <property type="entry name" value="KINESIN_MOTOR_1"/>
    <property type="match status" value="1"/>
</dbReference>
<evidence type="ECO:0000256" key="3">
    <source>
        <dbReference type="PROSITE-ProRule" id="PRU00283"/>
    </source>
</evidence>
<dbReference type="SMART" id="SM00129">
    <property type="entry name" value="KISc"/>
    <property type="match status" value="1"/>
</dbReference>
<feature type="coiled-coil region" evidence="4">
    <location>
        <begin position="193"/>
        <end position="227"/>
    </location>
</feature>
<feature type="region of interest" description="Disordered" evidence="5">
    <location>
        <begin position="1"/>
        <end position="44"/>
    </location>
</feature>
<dbReference type="InterPro" id="IPR036961">
    <property type="entry name" value="Kinesin_motor_dom_sf"/>
</dbReference>
<dbReference type="PANTHER" id="PTHR47972">
    <property type="entry name" value="KINESIN-LIKE PROTEIN KLP-3"/>
    <property type="match status" value="1"/>
</dbReference>
<accession>A0A9W7GBR7</accession>
<evidence type="ECO:0000259" key="6">
    <source>
        <dbReference type="PROSITE" id="PS50067"/>
    </source>
</evidence>
<evidence type="ECO:0000256" key="1">
    <source>
        <dbReference type="ARBA" id="ARBA00022741"/>
    </source>
</evidence>
<dbReference type="SUPFAM" id="SSF52540">
    <property type="entry name" value="P-loop containing nucleoside triphosphate hydrolases"/>
    <property type="match status" value="1"/>
</dbReference>
<dbReference type="InterPro" id="IPR001752">
    <property type="entry name" value="Kinesin_motor_dom"/>
</dbReference>
<feature type="coiled-coil region" evidence="4">
    <location>
        <begin position="320"/>
        <end position="532"/>
    </location>
</feature>
<feature type="coiled-coil region" evidence="4">
    <location>
        <begin position="1587"/>
        <end position="1655"/>
    </location>
</feature>
<dbReference type="GO" id="GO:0003777">
    <property type="term" value="F:microtubule motor activity"/>
    <property type="evidence" value="ECO:0007669"/>
    <property type="project" value="InterPro"/>
</dbReference>
<proteinExistence type="inferred from homology"/>
<dbReference type="PROSITE" id="PS50067">
    <property type="entry name" value="KINESIN_MOTOR_2"/>
    <property type="match status" value="1"/>
</dbReference>
<keyword evidence="4" id="KW-0175">Coiled coil</keyword>
<feature type="compositionally biased region" description="Low complexity" evidence="5">
    <location>
        <begin position="1081"/>
        <end position="1096"/>
    </location>
</feature>
<dbReference type="PRINTS" id="PR00380">
    <property type="entry name" value="KINESINHEAVY"/>
</dbReference>
<name>A0A9W7GBR7_9STRA</name>
<evidence type="ECO:0000256" key="2">
    <source>
        <dbReference type="ARBA" id="ARBA00022840"/>
    </source>
</evidence>
<protein>
    <recommendedName>
        <fullName evidence="6">Kinesin motor domain-containing protein</fullName>
    </recommendedName>
</protein>
<feature type="region of interest" description="Disordered" evidence="5">
    <location>
        <begin position="1352"/>
        <end position="1380"/>
    </location>
</feature>
<feature type="compositionally biased region" description="Basic and acidic residues" evidence="5">
    <location>
        <begin position="1532"/>
        <end position="1555"/>
    </location>
</feature>
<feature type="coiled-coil region" evidence="4">
    <location>
        <begin position="1285"/>
        <end position="1351"/>
    </location>
</feature>
<keyword evidence="3" id="KW-0505">Motor protein</keyword>
<dbReference type="GO" id="GO:0008017">
    <property type="term" value="F:microtubule binding"/>
    <property type="evidence" value="ECO:0007669"/>
    <property type="project" value="InterPro"/>
</dbReference>
<organism evidence="7 8">
    <name type="scientific">Triparma columacea</name>
    <dbReference type="NCBI Taxonomy" id="722753"/>
    <lineage>
        <taxon>Eukaryota</taxon>
        <taxon>Sar</taxon>
        <taxon>Stramenopiles</taxon>
        <taxon>Ochrophyta</taxon>
        <taxon>Bolidophyceae</taxon>
        <taxon>Parmales</taxon>
        <taxon>Triparmaceae</taxon>
        <taxon>Triparma</taxon>
    </lineage>
</organism>
<feature type="compositionally biased region" description="Basic and acidic residues" evidence="5">
    <location>
        <begin position="1356"/>
        <end position="1380"/>
    </location>
</feature>
<comment type="similarity">
    <text evidence="3">Belongs to the TRAFAC class myosin-kinesin ATPase superfamily. Kinesin family.</text>
</comment>
<reference evidence="8" key="1">
    <citation type="journal article" date="2023" name="Commun. Biol.">
        <title>Genome analysis of Parmales, the sister group of diatoms, reveals the evolutionary specialization of diatoms from phago-mixotrophs to photoautotrophs.</title>
        <authorList>
            <person name="Ban H."/>
            <person name="Sato S."/>
            <person name="Yoshikawa S."/>
            <person name="Yamada K."/>
            <person name="Nakamura Y."/>
            <person name="Ichinomiya M."/>
            <person name="Sato N."/>
            <person name="Blanc-Mathieu R."/>
            <person name="Endo H."/>
            <person name="Kuwata A."/>
            <person name="Ogata H."/>
        </authorList>
    </citation>
    <scope>NUCLEOTIDE SEQUENCE [LARGE SCALE GENOMIC DNA]</scope>
</reference>
<feature type="domain" description="Kinesin motor" evidence="6">
    <location>
        <begin position="1690"/>
        <end position="2019"/>
    </location>
</feature>
<feature type="region of interest" description="Disordered" evidence="5">
    <location>
        <begin position="1046"/>
        <end position="1096"/>
    </location>
</feature>
<evidence type="ECO:0000256" key="4">
    <source>
        <dbReference type="SAM" id="Coils"/>
    </source>
</evidence>
<comment type="caution">
    <text evidence="7">The sequence shown here is derived from an EMBL/GenBank/DDBJ whole genome shotgun (WGS) entry which is preliminary data.</text>
</comment>
<dbReference type="InterPro" id="IPR019821">
    <property type="entry name" value="Kinesin_motor_CS"/>
</dbReference>
<gene>
    <name evidence="7" type="ORF">TrCOL_g11037</name>
</gene>
<evidence type="ECO:0000256" key="5">
    <source>
        <dbReference type="SAM" id="MobiDB-lite"/>
    </source>
</evidence>
<evidence type="ECO:0000313" key="7">
    <source>
        <dbReference type="EMBL" id="GMI40848.1"/>
    </source>
</evidence>
<feature type="coiled-coil region" evidence="4">
    <location>
        <begin position="558"/>
        <end position="585"/>
    </location>
</feature>
<dbReference type="Proteomes" id="UP001165065">
    <property type="component" value="Unassembled WGS sequence"/>
</dbReference>